<dbReference type="Pfam" id="PF13406">
    <property type="entry name" value="SLT_2"/>
    <property type="match status" value="1"/>
</dbReference>
<dbReference type="InterPro" id="IPR031304">
    <property type="entry name" value="SLT_2"/>
</dbReference>
<evidence type="ECO:0000313" key="4">
    <source>
        <dbReference type="Proteomes" id="UP000176917"/>
    </source>
</evidence>
<feature type="coiled-coil region" evidence="1">
    <location>
        <begin position="30"/>
        <end position="71"/>
    </location>
</feature>
<reference evidence="3 4" key="1">
    <citation type="journal article" date="2016" name="Nat. Commun.">
        <title>Thousands of microbial genomes shed light on interconnected biogeochemical processes in an aquifer system.</title>
        <authorList>
            <person name="Anantharaman K."/>
            <person name="Brown C.T."/>
            <person name="Hug L.A."/>
            <person name="Sharon I."/>
            <person name="Castelle C.J."/>
            <person name="Probst A.J."/>
            <person name="Thomas B.C."/>
            <person name="Singh A."/>
            <person name="Wilkins M.J."/>
            <person name="Karaoz U."/>
            <person name="Brodie E.L."/>
            <person name="Williams K.H."/>
            <person name="Hubbard S.S."/>
            <person name="Banfield J.F."/>
        </authorList>
    </citation>
    <scope>NUCLEOTIDE SEQUENCE [LARGE SCALE GENOMIC DNA]</scope>
</reference>
<dbReference type="STRING" id="1802461.A3B24_03465"/>
<name>A0A1G2RM03_9BACT</name>
<dbReference type="Gene3D" id="6.10.250.3150">
    <property type="match status" value="1"/>
</dbReference>
<dbReference type="Proteomes" id="UP000176917">
    <property type="component" value="Unassembled WGS sequence"/>
</dbReference>
<evidence type="ECO:0000259" key="2">
    <source>
        <dbReference type="Pfam" id="PF13406"/>
    </source>
</evidence>
<sequence length="456" mass="50683">MKLNIQRITISFITLLAVLGLLLPPLLAFSQTPTEERTQLEQELKKLEAEINAIEGDITKTQKEKKTLENNIYILRSKIYKLDLEIQKSGKLVQDLKFQISDTEASIGQTLTDVEVKKAQVSDILRKLAQEDVKTFPEMVLSSSTLSGFFSNVLALELLNQKNKELLANLTELQSYLAVQKGNLESEKQEEEHYQRIQVLQKKESQNTKTQTEQLLQVTKGKESEYQKLLDDRKKEAAQIRNRLFELIGVPQAPTFGEALAIANSVSAQTGVRPALLLAVLTQESSLGKNVGQCYVANTQTGAGVRTNGVAVKNVMKPTRDVQPFIQITQELGKDFTKTAVSCPIPSVGGYGGAMGPAQFIPSTWTRYRSRLALALGRPADPWNIHDAFYAAALYLGDYGASKQDYNSEWRAAMIYFSGTTNTRYRFYGDSVMRIAAGYDADIKALANNNGPLSQQ</sequence>
<evidence type="ECO:0000256" key="1">
    <source>
        <dbReference type="SAM" id="Coils"/>
    </source>
</evidence>
<dbReference type="EMBL" id="MHUG01000004">
    <property type="protein sequence ID" value="OHA73895.1"/>
    <property type="molecule type" value="Genomic_DNA"/>
</dbReference>
<evidence type="ECO:0000313" key="3">
    <source>
        <dbReference type="EMBL" id="OHA73895.1"/>
    </source>
</evidence>
<accession>A0A1G2RM03</accession>
<gene>
    <name evidence="3" type="ORF">A3B24_03465</name>
</gene>
<dbReference type="InterPro" id="IPR023346">
    <property type="entry name" value="Lysozyme-like_dom_sf"/>
</dbReference>
<dbReference type="AlphaFoldDB" id="A0A1G2RM03"/>
<comment type="caution">
    <text evidence="3">The sequence shown here is derived from an EMBL/GenBank/DDBJ whole genome shotgun (WGS) entry which is preliminary data.</text>
</comment>
<keyword evidence="1" id="KW-0175">Coiled coil</keyword>
<protein>
    <recommendedName>
        <fullName evidence="2">Transglycosylase SLT domain-containing protein</fullName>
    </recommendedName>
</protein>
<proteinExistence type="predicted"/>
<dbReference type="SUPFAM" id="SSF53955">
    <property type="entry name" value="Lysozyme-like"/>
    <property type="match status" value="1"/>
</dbReference>
<dbReference type="Gene3D" id="1.10.530.10">
    <property type="match status" value="1"/>
</dbReference>
<organism evidence="3 4">
    <name type="scientific">Candidatus Wildermuthbacteria bacterium RIFCSPLOWO2_01_FULL_48_16</name>
    <dbReference type="NCBI Taxonomy" id="1802461"/>
    <lineage>
        <taxon>Bacteria</taxon>
        <taxon>Candidatus Wildermuthiibacteriota</taxon>
    </lineage>
</organism>
<feature type="domain" description="Transglycosylase SLT" evidence="2">
    <location>
        <begin position="261"/>
        <end position="400"/>
    </location>
</feature>